<keyword evidence="4 8" id="KW-0808">Transferase</keyword>
<dbReference type="SUPFAM" id="SSF51261">
    <property type="entry name" value="Duplicated hybrid motif"/>
    <property type="match status" value="1"/>
</dbReference>
<keyword evidence="2" id="KW-0813">Transport</keyword>
<geneLocation type="plasmid" evidence="8 9">
    <name>13</name>
</geneLocation>
<evidence type="ECO:0000256" key="6">
    <source>
        <dbReference type="ARBA" id="ARBA00022777"/>
    </source>
</evidence>
<dbReference type="Gene3D" id="2.70.70.10">
    <property type="entry name" value="Glucose Permease (Domain IIA)"/>
    <property type="match status" value="1"/>
</dbReference>
<evidence type="ECO:0000256" key="4">
    <source>
        <dbReference type="ARBA" id="ARBA00022679"/>
    </source>
</evidence>
<gene>
    <name evidence="8" type="primary">MCYN0738</name>
    <name evidence="8" type="ORF">NCTC10142_00770</name>
</gene>
<dbReference type="PANTHER" id="PTHR45008:SF1">
    <property type="entry name" value="PTS SYSTEM GLUCOSE-SPECIFIC EIIA COMPONENT"/>
    <property type="match status" value="1"/>
</dbReference>
<dbReference type="RefSeq" id="WP_129720876.1">
    <property type="nucleotide sequence ID" value="NZ_CP103986.1"/>
</dbReference>
<comment type="subcellular location">
    <subcellularLocation>
        <location evidence="1">Cytoplasm</location>
    </subcellularLocation>
</comment>
<dbReference type="PANTHER" id="PTHR45008">
    <property type="entry name" value="PTS SYSTEM GLUCOSE-SPECIFIC EIIA COMPONENT"/>
    <property type="match status" value="1"/>
</dbReference>
<keyword evidence="6" id="KW-0418">Kinase</keyword>
<evidence type="ECO:0000256" key="2">
    <source>
        <dbReference type="ARBA" id="ARBA00022448"/>
    </source>
</evidence>
<dbReference type="InterPro" id="IPR011055">
    <property type="entry name" value="Dup_hybrid_motif"/>
</dbReference>
<dbReference type="GO" id="GO:0016301">
    <property type="term" value="F:kinase activity"/>
    <property type="evidence" value="ECO:0007669"/>
    <property type="project" value="UniProtKB-KW"/>
</dbReference>
<evidence type="ECO:0000256" key="3">
    <source>
        <dbReference type="ARBA" id="ARBA00022597"/>
    </source>
</evidence>
<name>A0A449AJ06_9BACT</name>
<evidence type="ECO:0000259" key="7">
    <source>
        <dbReference type="PROSITE" id="PS51093"/>
    </source>
</evidence>
<dbReference type="InterPro" id="IPR050890">
    <property type="entry name" value="PTS_EIIA_component"/>
</dbReference>
<sequence>MRFFNLFKKNKVEEYVEISPVYEGKLKSLQELNDPACFSSEALGKGFAIEFSNDENEVILKAPITGKISAIFPTKHAYVFESLDEVKVLVHIGLDTVNLKGEGFESLVSIESMVKKGEPFAKVNLKLIRENNLVSDAIVTVLPESNVHSMDIVDLNGSFITTDNVVIRVKK</sequence>
<organism evidence="8 9">
    <name type="scientific">Mycoplasmopsis cynos</name>
    <dbReference type="NCBI Taxonomy" id="171284"/>
    <lineage>
        <taxon>Bacteria</taxon>
        <taxon>Bacillati</taxon>
        <taxon>Mycoplasmatota</taxon>
        <taxon>Mycoplasmoidales</taxon>
        <taxon>Metamycoplasmataceae</taxon>
        <taxon>Mycoplasmopsis</taxon>
    </lineage>
</organism>
<evidence type="ECO:0000256" key="1">
    <source>
        <dbReference type="ARBA" id="ARBA00004496"/>
    </source>
</evidence>
<feature type="domain" description="PTS EIIA type-1" evidence="7">
    <location>
        <begin position="35"/>
        <end position="143"/>
    </location>
</feature>
<keyword evidence="8" id="KW-0614">Plasmid</keyword>
<keyword evidence="5" id="KW-0598">Phosphotransferase system</keyword>
<reference evidence="8 9" key="1">
    <citation type="submission" date="2019-01" db="EMBL/GenBank/DDBJ databases">
        <authorList>
            <consortium name="Pathogen Informatics"/>
        </authorList>
    </citation>
    <scope>NUCLEOTIDE SEQUENCE [LARGE SCALE GENOMIC DNA]</scope>
    <source>
        <strain evidence="8 9">NCTC10142</strain>
        <plasmid evidence="9">13</plasmid>
    </source>
</reference>
<dbReference type="NCBIfam" id="TIGR00830">
    <property type="entry name" value="PTBA"/>
    <property type="match status" value="1"/>
</dbReference>
<dbReference type="EC" id="2.7.1.-" evidence="8"/>
<keyword evidence="3" id="KW-0762">Sugar transport</keyword>
<dbReference type="PROSITE" id="PS51093">
    <property type="entry name" value="PTS_EIIA_TYPE_1"/>
    <property type="match status" value="1"/>
</dbReference>
<dbReference type="AlphaFoldDB" id="A0A449AJ06"/>
<dbReference type="EMBL" id="LR214986">
    <property type="protein sequence ID" value="VEU64995.1"/>
    <property type="molecule type" value="Genomic_DNA"/>
</dbReference>
<evidence type="ECO:0000313" key="8">
    <source>
        <dbReference type="EMBL" id="VEU64995.1"/>
    </source>
</evidence>
<evidence type="ECO:0000313" key="9">
    <source>
        <dbReference type="Proteomes" id="UP000289506"/>
    </source>
</evidence>
<dbReference type="GO" id="GO:0009401">
    <property type="term" value="P:phosphoenolpyruvate-dependent sugar phosphotransferase system"/>
    <property type="evidence" value="ECO:0007669"/>
    <property type="project" value="UniProtKB-KW"/>
</dbReference>
<accession>A0A449AJ06</accession>
<proteinExistence type="predicted"/>
<dbReference type="Pfam" id="PF00358">
    <property type="entry name" value="PTS_EIIA_1"/>
    <property type="match status" value="1"/>
</dbReference>
<dbReference type="EC" id="2.7.1.69" evidence="8"/>
<dbReference type="GO" id="GO:0005737">
    <property type="term" value="C:cytoplasm"/>
    <property type="evidence" value="ECO:0007669"/>
    <property type="project" value="UniProtKB-SubCell"/>
</dbReference>
<protein>
    <submittedName>
        <fullName evidence="8">PTS system, glucose-specific IIABC component</fullName>
        <ecNumber evidence="8">2.7.1.-</ecNumber>
        <ecNumber evidence="8">2.7.1.69</ecNumber>
    </submittedName>
</protein>
<evidence type="ECO:0000256" key="5">
    <source>
        <dbReference type="ARBA" id="ARBA00022683"/>
    </source>
</evidence>
<dbReference type="InterPro" id="IPR001127">
    <property type="entry name" value="PTS_EIIA_1_perm"/>
</dbReference>
<dbReference type="Proteomes" id="UP000289506">
    <property type="component" value="Plasmid 13"/>
</dbReference>